<feature type="compositionally biased region" description="Basic and acidic residues" evidence="6">
    <location>
        <begin position="54"/>
        <end position="63"/>
    </location>
</feature>
<keyword evidence="4 7" id="KW-1133">Transmembrane helix</keyword>
<feature type="non-terminal residue" evidence="8">
    <location>
        <position position="253"/>
    </location>
</feature>
<feature type="transmembrane region" description="Helical" evidence="7">
    <location>
        <begin position="140"/>
        <end position="160"/>
    </location>
</feature>
<dbReference type="GO" id="GO:0022857">
    <property type="term" value="F:transmembrane transporter activity"/>
    <property type="evidence" value="ECO:0007669"/>
    <property type="project" value="InterPro"/>
</dbReference>
<dbReference type="AlphaFoldDB" id="A0A7R8ZTX9"/>
<dbReference type="OrthoDB" id="433512at2759"/>
<evidence type="ECO:0000256" key="7">
    <source>
        <dbReference type="SAM" id="Phobius"/>
    </source>
</evidence>
<feature type="transmembrane region" description="Helical" evidence="7">
    <location>
        <begin position="169"/>
        <end position="186"/>
    </location>
</feature>
<organism evidence="8">
    <name type="scientific">Cyprideis torosa</name>
    <dbReference type="NCBI Taxonomy" id="163714"/>
    <lineage>
        <taxon>Eukaryota</taxon>
        <taxon>Metazoa</taxon>
        <taxon>Ecdysozoa</taxon>
        <taxon>Arthropoda</taxon>
        <taxon>Crustacea</taxon>
        <taxon>Oligostraca</taxon>
        <taxon>Ostracoda</taxon>
        <taxon>Podocopa</taxon>
        <taxon>Podocopida</taxon>
        <taxon>Cytherocopina</taxon>
        <taxon>Cytheroidea</taxon>
        <taxon>Cytherideidae</taxon>
        <taxon>Cyprideis</taxon>
    </lineage>
</organism>
<dbReference type="GO" id="GO:0016020">
    <property type="term" value="C:membrane"/>
    <property type="evidence" value="ECO:0007669"/>
    <property type="project" value="UniProtKB-SubCell"/>
</dbReference>
<evidence type="ECO:0000256" key="5">
    <source>
        <dbReference type="ARBA" id="ARBA00023136"/>
    </source>
</evidence>
<evidence type="ECO:0000256" key="3">
    <source>
        <dbReference type="ARBA" id="ARBA00022692"/>
    </source>
</evidence>
<gene>
    <name evidence="8" type="ORF">CTOB1V02_LOCUS9467</name>
</gene>
<evidence type="ECO:0000256" key="1">
    <source>
        <dbReference type="ARBA" id="ARBA00004141"/>
    </source>
</evidence>
<sequence length="253" mass="27464">MYSQMGTRVDSRSRLKGEETASLVQRDAAEDRGRLAYTDGNPFLPAVSGQGGSGDERGDGDKGKEPYICHDEVDFVDTEVSLLSQFHEDAISQAGFGLFQCLLYLVVGLGLAADTIEIFVIAYIIPSAEVELCMTDLRKGWLGSITFIGMMIGGVIWGALGDHLGRRQTLISALTVDAIFSSIAAFMPTYGTFMTCRLCSGIGIGGSLPIVFAYFSEFLARHHRGMHLSWLLMAWALGGLFTALMAWSIVPRT</sequence>
<comment type="subcellular location">
    <subcellularLocation>
        <location evidence="1">Membrane</location>
        <topology evidence="1">Multi-pass membrane protein</topology>
    </subcellularLocation>
</comment>
<protein>
    <submittedName>
        <fullName evidence="8">Uncharacterized protein</fullName>
    </submittedName>
</protein>
<dbReference type="EMBL" id="OB663697">
    <property type="protein sequence ID" value="CAD7231620.1"/>
    <property type="molecule type" value="Genomic_DNA"/>
</dbReference>
<feature type="region of interest" description="Disordered" evidence="6">
    <location>
        <begin position="1"/>
        <end position="63"/>
    </location>
</feature>
<keyword evidence="5 7" id="KW-0472">Membrane</keyword>
<dbReference type="Pfam" id="PF07690">
    <property type="entry name" value="MFS_1"/>
    <property type="match status" value="1"/>
</dbReference>
<name>A0A7R8ZTX9_9CRUS</name>
<feature type="compositionally biased region" description="Basic and acidic residues" evidence="6">
    <location>
        <begin position="9"/>
        <end position="19"/>
    </location>
</feature>
<dbReference type="Gene3D" id="1.20.1250.20">
    <property type="entry name" value="MFS general substrate transporter like domains"/>
    <property type="match status" value="1"/>
</dbReference>
<keyword evidence="2" id="KW-0813">Transport</keyword>
<evidence type="ECO:0000256" key="6">
    <source>
        <dbReference type="SAM" id="MobiDB-lite"/>
    </source>
</evidence>
<dbReference type="PANTHER" id="PTHR23511:SF42">
    <property type="entry name" value="SYNAPTIC VESICLE GLYCOPROTEIN 2C-LIKE"/>
    <property type="match status" value="1"/>
</dbReference>
<feature type="transmembrane region" description="Helical" evidence="7">
    <location>
        <begin position="102"/>
        <end position="125"/>
    </location>
</feature>
<reference evidence="8" key="1">
    <citation type="submission" date="2020-11" db="EMBL/GenBank/DDBJ databases">
        <authorList>
            <person name="Tran Van P."/>
        </authorList>
    </citation>
    <scope>NUCLEOTIDE SEQUENCE</scope>
</reference>
<dbReference type="InterPro" id="IPR020846">
    <property type="entry name" value="MFS_dom"/>
</dbReference>
<evidence type="ECO:0000256" key="4">
    <source>
        <dbReference type="ARBA" id="ARBA00022989"/>
    </source>
</evidence>
<dbReference type="PANTHER" id="PTHR23511">
    <property type="entry name" value="SYNAPTIC VESICLE GLYCOPROTEIN 2"/>
    <property type="match status" value="1"/>
</dbReference>
<accession>A0A7R8ZTX9</accession>
<feature type="transmembrane region" description="Helical" evidence="7">
    <location>
        <begin position="228"/>
        <end position="250"/>
    </location>
</feature>
<evidence type="ECO:0000313" key="8">
    <source>
        <dbReference type="EMBL" id="CAD7231620.1"/>
    </source>
</evidence>
<dbReference type="SUPFAM" id="SSF103473">
    <property type="entry name" value="MFS general substrate transporter"/>
    <property type="match status" value="1"/>
</dbReference>
<evidence type="ECO:0000256" key="2">
    <source>
        <dbReference type="ARBA" id="ARBA00022448"/>
    </source>
</evidence>
<dbReference type="InterPro" id="IPR036259">
    <property type="entry name" value="MFS_trans_sf"/>
</dbReference>
<dbReference type="InterPro" id="IPR011701">
    <property type="entry name" value="MFS"/>
</dbReference>
<proteinExistence type="predicted"/>
<feature type="transmembrane region" description="Helical" evidence="7">
    <location>
        <begin position="192"/>
        <end position="216"/>
    </location>
</feature>
<dbReference type="PROSITE" id="PS50850">
    <property type="entry name" value="MFS"/>
    <property type="match status" value="1"/>
</dbReference>
<keyword evidence="3 7" id="KW-0812">Transmembrane</keyword>